<dbReference type="EnsemblBacteria" id="AAF12528">
    <property type="protein sequence ID" value="AAF12528"/>
    <property type="gene ID" value="DR_A0294"/>
</dbReference>
<gene>
    <name evidence="2" type="ordered locus">DR_A0294</name>
</gene>
<name>Q9RYL8_DEIRA</name>
<proteinExistence type="predicted"/>
<dbReference type="Gene3D" id="1.50.10.20">
    <property type="match status" value="1"/>
</dbReference>
<evidence type="ECO:0000313" key="3">
    <source>
        <dbReference type="Proteomes" id="UP000002524"/>
    </source>
</evidence>
<dbReference type="STRING" id="243230.DR_A0294"/>
<dbReference type="OrthoDB" id="74219at2"/>
<dbReference type="Proteomes" id="UP000002524">
    <property type="component" value="Chromosome 2"/>
</dbReference>
<dbReference type="EMBL" id="AE001825">
    <property type="protein sequence ID" value="AAF12528.1"/>
    <property type="molecule type" value="Genomic_DNA"/>
</dbReference>
<dbReference type="Pfam" id="PF17973">
    <property type="entry name" value="bMG10"/>
    <property type="match status" value="1"/>
</dbReference>
<protein>
    <recommendedName>
        <fullName evidence="1">Bacterial alpha-2-macroglobulin MG10 domain-containing protein</fullName>
    </recommendedName>
</protein>
<sequence length="307" mass="32534">MNDPAEAARLATVLAGTQPQLAGALYDRARRAARSDKDGALVLGDSASWRGDSEPTALLLGAAARLGRSADVPALTRAVLERRTGSSWGGPVATAAAVQALRTLAAREGTPALRQVTVRLGSFQQTLTVSAPTRLLIPAAKVQPGALSVQSSAPLAYAWELRVRRSGNAPQSLSPLKIERQYDKVTVNRDGIVTVTLTLKTPVRLTHLRVTDPLPGGLEAVDDRPFDEPAWVNAAGSGDAVWADRSLYDDRAVFYLEQVRPGTTTIKYRLRALASGQYRAPAPRVDFVSGAAPAEGAEQQVTVQGGQ</sequence>
<organism evidence="2 3">
    <name type="scientific">Deinococcus radiodurans (strain ATCC 13939 / DSM 20539 / JCM 16871 / CCUG 27074 / LMG 4051 / NBRC 15346 / NCIMB 9279 / VKM B-1422 / R1)</name>
    <dbReference type="NCBI Taxonomy" id="243230"/>
    <lineage>
        <taxon>Bacteria</taxon>
        <taxon>Thermotogati</taxon>
        <taxon>Deinococcota</taxon>
        <taxon>Deinococci</taxon>
        <taxon>Deinococcales</taxon>
        <taxon>Deinococcaceae</taxon>
        <taxon>Deinococcus</taxon>
    </lineage>
</organism>
<accession>Q9RYL8</accession>
<dbReference type="InParanoid" id="Q9RYL8"/>
<dbReference type="PATRIC" id="fig|243230.17.peg.3185"/>
<evidence type="ECO:0000259" key="1">
    <source>
        <dbReference type="Pfam" id="PF17973"/>
    </source>
</evidence>
<dbReference type="PIR" id="C75583">
    <property type="entry name" value="C75583"/>
</dbReference>
<dbReference type="AlphaFoldDB" id="Q9RYL8"/>
<reference evidence="2 3" key="1">
    <citation type="journal article" date="1999" name="Science">
        <title>Genome sequence of the radioresistant bacterium Deinococcus radiodurans R1.</title>
        <authorList>
            <person name="White O."/>
            <person name="Eisen J.A."/>
            <person name="Heidelberg J.F."/>
            <person name="Hickey E.K."/>
            <person name="Peterson J.D."/>
            <person name="Dodson R.J."/>
            <person name="Haft D.H."/>
            <person name="Gwinn M.L."/>
            <person name="Nelson W.C."/>
            <person name="Richardson D.L."/>
            <person name="Moffat K.S."/>
            <person name="Qin H."/>
            <person name="Jiang L."/>
            <person name="Pamphile W."/>
            <person name="Crosby M."/>
            <person name="Shen M."/>
            <person name="Vamathevan J.J."/>
            <person name="Lam P."/>
            <person name="McDonald L."/>
            <person name="Utterback T."/>
            <person name="Zalewski C."/>
            <person name="Makarova K.S."/>
            <person name="Aravind L."/>
            <person name="Daly M.J."/>
            <person name="Minton K.W."/>
            <person name="Fleischmann R.D."/>
            <person name="Ketchum K.A."/>
            <person name="Nelson K.E."/>
            <person name="Salzberg S."/>
            <person name="Smith H.O."/>
            <person name="Venter J.C."/>
            <person name="Fraser C.M."/>
        </authorList>
    </citation>
    <scope>NUCLEOTIDE SEQUENCE [LARGE SCALE GENOMIC DNA]</scope>
    <source>
        <strain evidence="3">ATCC 13939 / DSM 20539 / JCM 16871 / LMG 4051 / NBRC 15346 / NCIMB 9279 / R1 / VKM B-1422</strain>
    </source>
</reference>
<feature type="domain" description="Bacterial alpha-2-macroglobulin MG10" evidence="1">
    <location>
        <begin position="186"/>
        <end position="285"/>
    </location>
</feature>
<dbReference type="RefSeq" id="WP_010889553.1">
    <property type="nucleotide sequence ID" value="NC_001264.1"/>
</dbReference>
<keyword evidence="3" id="KW-1185">Reference proteome</keyword>
<dbReference type="eggNOG" id="COG2373">
    <property type="taxonomic scope" value="Bacteria"/>
</dbReference>
<dbReference type="HOGENOM" id="CLU_905278_0_0_0"/>
<dbReference type="KEGG" id="dra:DR_A0294"/>
<dbReference type="InterPro" id="IPR041246">
    <property type="entry name" value="Bact_MG10"/>
</dbReference>
<evidence type="ECO:0000313" key="2">
    <source>
        <dbReference type="EMBL" id="AAF12528.1"/>
    </source>
</evidence>
<dbReference type="PaxDb" id="243230-DR_A0294"/>